<sequence length="342" mass="39072">MALEQAQITFYKINQTGFYKRGETEHPEFGSSATLLQELSGWSQGKSLAVTKTFEPAEGSDFLPVYLMDITADRQDWLVTMWNQTPATQGKVAAAMGNSAVGNAQVVMNDIPEGGIPGFATYFWFVPEEGAFASIRFQHLITGQKPMQEYMEAYLGHYSTSVVFTDPDADADLQILGYRRGVNDPVRNDVYPRFRTQILKKAGEHNLLLDSAHLIRKVIRKTSLQLNRPEELAFWQKAYRMATLRYAQNLPDEVNFKYEVKARMDRDEVQDIIEAWTEDHETEWDDYGFVLSGQSSPHWLSHAIARSSFSFDIERTNLEVVNPESLLRALRAQRVDILNLMR</sequence>
<keyword evidence="2" id="KW-1185">Reference proteome</keyword>
<evidence type="ECO:0000313" key="1">
    <source>
        <dbReference type="EMBL" id="MEE1868587.1"/>
    </source>
</evidence>
<dbReference type="RefSeq" id="WP_330080329.1">
    <property type="nucleotide sequence ID" value="NZ_JAZDCU010000012.1"/>
</dbReference>
<name>A0AB35WZ35_9PSED</name>
<reference evidence="1 2" key="1">
    <citation type="submission" date="2024-01" db="EMBL/GenBank/DDBJ databases">
        <title>Unpublished Manusciprt.</title>
        <authorList>
            <person name="Duman M."/>
            <person name="Valdes E.G."/>
            <person name="Ajmi N."/>
            <person name="Altun S."/>
            <person name="Saticioglu I.B."/>
        </authorList>
    </citation>
    <scope>NUCLEOTIDE SEQUENCE [LARGE SCALE GENOMIC DNA]</scope>
    <source>
        <strain evidence="1 2">120P</strain>
    </source>
</reference>
<organism evidence="1 2">
    <name type="scientific">Pseudomonas auratipiscis</name>
    <dbReference type="NCBI Taxonomy" id="3115853"/>
    <lineage>
        <taxon>Bacteria</taxon>
        <taxon>Pseudomonadati</taxon>
        <taxon>Pseudomonadota</taxon>
        <taxon>Gammaproteobacteria</taxon>
        <taxon>Pseudomonadales</taxon>
        <taxon>Pseudomonadaceae</taxon>
        <taxon>Pseudomonas</taxon>
    </lineage>
</organism>
<dbReference type="AlphaFoldDB" id="A0AB35WZ35"/>
<accession>A0AB35WZ35</accession>
<dbReference type="EMBL" id="JAZDQP010000014">
    <property type="protein sequence ID" value="MEE1868587.1"/>
    <property type="molecule type" value="Genomic_DNA"/>
</dbReference>
<comment type="caution">
    <text evidence="1">The sequence shown here is derived from an EMBL/GenBank/DDBJ whole genome shotgun (WGS) entry which is preliminary data.</text>
</comment>
<gene>
    <name evidence="1" type="ORF">V0R53_19575</name>
</gene>
<proteinExistence type="predicted"/>
<dbReference type="Proteomes" id="UP001307839">
    <property type="component" value="Unassembled WGS sequence"/>
</dbReference>
<protein>
    <submittedName>
        <fullName evidence="1">Uncharacterized protein</fullName>
    </submittedName>
</protein>
<evidence type="ECO:0000313" key="2">
    <source>
        <dbReference type="Proteomes" id="UP001307839"/>
    </source>
</evidence>